<keyword evidence="4" id="KW-1185">Reference proteome</keyword>
<feature type="transmembrane region" description="Helical" evidence="1">
    <location>
        <begin position="84"/>
        <end position="110"/>
    </location>
</feature>
<reference evidence="2" key="2">
    <citation type="submission" date="2021-02" db="EMBL/GenBank/DDBJ databases">
        <authorList>
            <person name="Bekaert M."/>
        </authorList>
    </citation>
    <scope>NUCLEOTIDE SEQUENCE</scope>
    <source>
        <strain evidence="2">IoA-00</strain>
    </source>
</reference>
<organism evidence="3">
    <name type="scientific">Lepeophtheirus salmonis</name>
    <name type="common">Salmon louse</name>
    <name type="synonym">Caligus salmonis</name>
    <dbReference type="NCBI Taxonomy" id="72036"/>
    <lineage>
        <taxon>Eukaryota</taxon>
        <taxon>Metazoa</taxon>
        <taxon>Ecdysozoa</taxon>
        <taxon>Arthropoda</taxon>
        <taxon>Crustacea</taxon>
        <taxon>Multicrustacea</taxon>
        <taxon>Hexanauplia</taxon>
        <taxon>Copepoda</taxon>
        <taxon>Siphonostomatoida</taxon>
        <taxon>Caligidae</taxon>
        <taxon>Lepeophtheirus</taxon>
    </lineage>
</organism>
<dbReference type="EMBL" id="HG994589">
    <property type="protein sequence ID" value="CAF2798566.1"/>
    <property type="molecule type" value="Genomic_DNA"/>
</dbReference>
<evidence type="ECO:0000313" key="2">
    <source>
        <dbReference type="EMBL" id="CAF2798566.1"/>
    </source>
</evidence>
<dbReference type="OrthoDB" id="10449295at2759"/>
<dbReference type="EMBL" id="HACA01020482">
    <property type="protein sequence ID" value="CDW37843.1"/>
    <property type="molecule type" value="Transcribed_RNA"/>
</dbReference>
<protein>
    <submittedName>
        <fullName evidence="2">(salmon louse) hypothetical protein</fullName>
    </submittedName>
</protein>
<evidence type="ECO:0000313" key="4">
    <source>
        <dbReference type="Proteomes" id="UP000675881"/>
    </source>
</evidence>
<name>A0A0K2UI08_LEPSM</name>
<dbReference type="AlphaFoldDB" id="A0A0K2UI08"/>
<gene>
    <name evidence="2" type="ORF">LSAA_2652</name>
</gene>
<evidence type="ECO:0000256" key="1">
    <source>
        <dbReference type="SAM" id="Phobius"/>
    </source>
</evidence>
<dbReference type="Proteomes" id="UP000675881">
    <property type="component" value="Chromosome 10"/>
</dbReference>
<keyword evidence="1" id="KW-1133">Transmembrane helix</keyword>
<feature type="transmembrane region" description="Helical" evidence="1">
    <location>
        <begin position="122"/>
        <end position="143"/>
    </location>
</feature>
<accession>A0A0K2UI08</accession>
<sequence>MCSCLNPQRVKYAGNAIGISTILGESLLFLAYGYYYYVHWERFEKTPWAYPKFDIGTSIAVVITFLSLMTCNVCLMFGIAKSKIVYIVPWMVMHAALFIEAVVTCIIFLFSNTSSDGINVPSLISSMVVIYIFVAFFLVKILLVNIFSNNASNFLGSDSREQFLEMGSYAGTSPRLSCFAPNSLHPPIITTVRSASIC</sequence>
<reference evidence="3" key="1">
    <citation type="submission" date="2014-05" db="EMBL/GenBank/DDBJ databases">
        <authorList>
            <person name="Chronopoulou M."/>
        </authorList>
    </citation>
    <scope>NUCLEOTIDE SEQUENCE</scope>
    <source>
        <tissue evidence="3">Whole organism</tissue>
    </source>
</reference>
<keyword evidence="1" id="KW-0812">Transmembrane</keyword>
<keyword evidence="1" id="KW-0472">Membrane</keyword>
<feature type="transmembrane region" description="Helical" evidence="1">
    <location>
        <begin position="55"/>
        <end position="77"/>
    </location>
</feature>
<proteinExistence type="predicted"/>
<evidence type="ECO:0000313" key="3">
    <source>
        <dbReference type="EMBL" id="CDW37843.1"/>
    </source>
</evidence>
<feature type="transmembrane region" description="Helical" evidence="1">
    <location>
        <begin position="12"/>
        <end position="35"/>
    </location>
</feature>